<dbReference type="Pfam" id="PF07693">
    <property type="entry name" value="KAP_NTPase"/>
    <property type="match status" value="1"/>
</dbReference>
<feature type="domain" description="KAP NTPase" evidence="2">
    <location>
        <begin position="29"/>
        <end position="411"/>
    </location>
</feature>
<comment type="caution">
    <text evidence="3">The sequence shown here is derived from an EMBL/GenBank/DDBJ whole genome shotgun (WGS) entry which is preliminary data.</text>
</comment>
<name>A0A7Z7BHH8_9HYPH</name>
<keyword evidence="1" id="KW-0812">Transmembrane</keyword>
<dbReference type="Proteomes" id="UP000198917">
    <property type="component" value="Unassembled WGS sequence"/>
</dbReference>
<protein>
    <submittedName>
        <fullName evidence="3">KAP family P-loop domain-containing protein</fullName>
    </submittedName>
</protein>
<dbReference type="SUPFAM" id="SSF52540">
    <property type="entry name" value="P-loop containing nucleoside triphosphate hydrolases"/>
    <property type="match status" value="1"/>
</dbReference>
<reference evidence="3 4" key="1">
    <citation type="submission" date="2016-10" db="EMBL/GenBank/DDBJ databases">
        <authorList>
            <person name="Varghese N."/>
            <person name="Submissions S."/>
        </authorList>
    </citation>
    <scope>NUCLEOTIDE SEQUENCE [LARGE SCALE GENOMIC DNA]</scope>
    <source>
        <strain evidence="3 4">PDC82</strain>
    </source>
</reference>
<keyword evidence="1" id="KW-1133">Transmembrane helix</keyword>
<dbReference type="EMBL" id="FNEW01000001">
    <property type="protein sequence ID" value="SDJ24333.1"/>
    <property type="molecule type" value="Genomic_DNA"/>
</dbReference>
<evidence type="ECO:0000259" key="2">
    <source>
        <dbReference type="Pfam" id="PF07693"/>
    </source>
</evidence>
<accession>A0A7Z7BHH8</accession>
<dbReference type="RefSeq" id="WP_092731682.1">
    <property type="nucleotide sequence ID" value="NZ_CP123843.1"/>
</dbReference>
<dbReference type="InterPro" id="IPR011646">
    <property type="entry name" value="KAP_P-loop"/>
</dbReference>
<proteinExistence type="predicted"/>
<dbReference type="InterPro" id="IPR027417">
    <property type="entry name" value="P-loop_NTPase"/>
</dbReference>
<dbReference type="AlphaFoldDB" id="A0A7Z7BHH8"/>
<organism evidence="3 4">
    <name type="scientific">Agrobacterium fabrum</name>
    <dbReference type="NCBI Taxonomy" id="1176649"/>
    <lineage>
        <taxon>Bacteria</taxon>
        <taxon>Pseudomonadati</taxon>
        <taxon>Pseudomonadota</taxon>
        <taxon>Alphaproteobacteria</taxon>
        <taxon>Hyphomicrobiales</taxon>
        <taxon>Rhizobiaceae</taxon>
        <taxon>Rhizobium/Agrobacterium group</taxon>
        <taxon>Agrobacterium</taxon>
        <taxon>Agrobacterium tumefaciens complex</taxon>
    </lineage>
</organism>
<keyword evidence="1" id="KW-0472">Membrane</keyword>
<gene>
    <name evidence="3" type="ORF">SAMN05428983_0793</name>
</gene>
<feature type="transmembrane region" description="Helical" evidence="1">
    <location>
        <begin position="172"/>
        <end position="192"/>
    </location>
</feature>
<feature type="transmembrane region" description="Helical" evidence="1">
    <location>
        <begin position="137"/>
        <end position="157"/>
    </location>
</feature>
<evidence type="ECO:0000313" key="4">
    <source>
        <dbReference type="Proteomes" id="UP000198917"/>
    </source>
</evidence>
<evidence type="ECO:0000256" key="1">
    <source>
        <dbReference type="SAM" id="Phobius"/>
    </source>
</evidence>
<sequence length="1161" mass="131871">MGVIRRSILIDEPSNEDHFNGKGHERTAVALSKAIANFSGSDRAIGLDGPWGSGKSTVVEIARKILDQRKTKQNRAYHFFTFDIWQSQGSSFRRSLLEHFLDWAIATFPKHRSQLQEVERKVKGKVREVRSTNQSILDWWGVLVIAALPFLPLYYFWAKYQFDKSVVKADFFWSGSFKLLVFFVAGTFLWALRKTFCEWRKSGAGLKGLLGKYRTALSQTLLIGSKQFEDQRVTQYIREIDPNDFEFQTTLREILSIVQSEKVRVVVVLDNIDRLPKKELNDYWAQVRAVFSGSSSVQKNNPSQSVTVIVPYHRHLIEEQEATGSEKKERLTLSPLGAREIFTKTFDEILQVSPPVMSNSREFFIEKMGEALPDVSDRDELFRVYLVFDRIIRHRSGSATPRQIIGFINELAGMYVLHGGRFKLPTVAVYIAYQDALEENPGLLNNPDSIEPRVRQIADDNELEQNLSAMIFNVEPELALQLMLDQRIKDAAVHSAEKLIEISNSAGFDVRVDQVVQENADEWDESGELPNSVSNFAGLSKVYNGDAKPHFQKSLVASVMRMRRFSFDPQDYGRLLAVIEIAHPDQLPVLVRSLIATSHGSQNDKKILQIEDGIRWVSFLGNLHRKLTSEASNNLLPRELGKFAISSDPRFLFGFAAHAAKEGVRLSWLSQARIDFGGENSLYPTYAAERPAEMRAAFPELLSLNLINDELKVSIFSYLVEQLEAPEVGDMVKFREQLELAAEVYSVVPHNMRKDLNAEKIFATSQFFEHLTESMESESDAVFGSALFLAMQSPGQMSLPVPTKQARNGVLVPDETEFFTAFSNALTAGEGVSSEQLDRIADLHKKAIVFTTLINTGASRTENRLTNEVIKRGFENGDLPWINLQTLNRHYDFLQRLLGASMAGVLARFEERISDYDIPKLELSEYSVALIRDARELRTSRWTKVREHLTKQLQAVPVMDWPEHLSEADGLSNVFLEMIEGSSFRVADPKFRDVMVQMLLDILSGRFTPPGTLQLDLLISAIDPSFHRDMYRQIRESAKDVTPTNLSVAVLHFPNTISHVIRSWEQLRKPEKDALVRFFLCSALEGGINRVLNDFEALGHTKVKEMIASSQESTREKLHGAMTAFSEPFDRRNRARQLGELFYGKRKVKGFLDIWFRTDSG</sequence>
<evidence type="ECO:0000313" key="3">
    <source>
        <dbReference type="EMBL" id="SDJ24333.1"/>
    </source>
</evidence>